<evidence type="ECO:0000313" key="1">
    <source>
        <dbReference type="EMBL" id="RJP68166.1"/>
    </source>
</evidence>
<sequence length="183" mass="19962">MLCYNKDLPIKPQVKPEVHSTAFIANGAQLWDDVVIGPGASVWFGAVLRGDEGKIIVGENTNIQDNCVVHSDLGMPVVIGSNVTIGHGTVLRACEIGDDTMVGMNATIMSGASIGRNCVVGAHSLITYNQHFGDDSLIMGVPARRIRQVNHEERQFSRVACEVYRNLVEDYSSGRIKTHPFRK</sequence>
<protein>
    <submittedName>
        <fullName evidence="1">Gamma carbonic anhydrase family protein</fullName>
    </submittedName>
</protein>
<dbReference type="Pfam" id="PF00132">
    <property type="entry name" value="Hexapep"/>
    <property type="match status" value="1"/>
</dbReference>
<dbReference type="AlphaFoldDB" id="A0A419EV04"/>
<dbReference type="Proteomes" id="UP000285961">
    <property type="component" value="Unassembled WGS sequence"/>
</dbReference>
<accession>A0A419EV04</accession>
<dbReference type="PANTHER" id="PTHR13061">
    <property type="entry name" value="DYNACTIN SUBUNIT P25"/>
    <property type="match status" value="1"/>
</dbReference>
<dbReference type="Gene3D" id="2.160.10.10">
    <property type="entry name" value="Hexapeptide repeat proteins"/>
    <property type="match status" value="1"/>
</dbReference>
<evidence type="ECO:0000313" key="2">
    <source>
        <dbReference type="Proteomes" id="UP000285961"/>
    </source>
</evidence>
<name>A0A419EV04_9BACT</name>
<dbReference type="InterPro" id="IPR001451">
    <property type="entry name" value="Hexapep"/>
</dbReference>
<dbReference type="InterPro" id="IPR011004">
    <property type="entry name" value="Trimer_LpxA-like_sf"/>
</dbReference>
<dbReference type="InterPro" id="IPR047324">
    <property type="entry name" value="LbH_gamma_CA-like"/>
</dbReference>
<dbReference type="InterPro" id="IPR050484">
    <property type="entry name" value="Transf_Hexapept/Carb_Anhydrase"/>
</dbReference>
<gene>
    <name evidence="1" type="ORF">C4532_13200</name>
</gene>
<dbReference type="EMBL" id="QZKI01000094">
    <property type="protein sequence ID" value="RJP68166.1"/>
    <property type="molecule type" value="Genomic_DNA"/>
</dbReference>
<proteinExistence type="predicted"/>
<dbReference type="PANTHER" id="PTHR13061:SF29">
    <property type="entry name" value="GAMMA CARBONIC ANHYDRASE-LIKE 1, MITOCHONDRIAL-RELATED"/>
    <property type="match status" value="1"/>
</dbReference>
<dbReference type="Pfam" id="PF14602">
    <property type="entry name" value="Hexapep_2"/>
    <property type="match status" value="1"/>
</dbReference>
<comment type="caution">
    <text evidence="1">The sequence shown here is derived from an EMBL/GenBank/DDBJ whole genome shotgun (WGS) entry which is preliminary data.</text>
</comment>
<dbReference type="SUPFAM" id="SSF51161">
    <property type="entry name" value="Trimeric LpxA-like enzymes"/>
    <property type="match status" value="1"/>
</dbReference>
<organism evidence="1 2">
    <name type="scientific">Candidatus Abyssobacteria bacterium SURF_17</name>
    <dbReference type="NCBI Taxonomy" id="2093361"/>
    <lineage>
        <taxon>Bacteria</taxon>
        <taxon>Pseudomonadati</taxon>
        <taxon>Candidatus Hydrogenedentota</taxon>
        <taxon>Candidatus Abyssobacteria</taxon>
    </lineage>
</organism>
<reference evidence="1 2" key="1">
    <citation type="journal article" date="2017" name="ISME J.">
        <title>Energy and carbon metabolisms in a deep terrestrial subsurface fluid microbial community.</title>
        <authorList>
            <person name="Momper L."/>
            <person name="Jungbluth S.P."/>
            <person name="Lee M.D."/>
            <person name="Amend J.P."/>
        </authorList>
    </citation>
    <scope>NUCLEOTIDE SEQUENCE [LARGE SCALE GENOMIC DNA]</scope>
    <source>
        <strain evidence="1">SURF_17</strain>
    </source>
</reference>
<dbReference type="CDD" id="cd04645">
    <property type="entry name" value="LbH_gamma_CA_like"/>
    <property type="match status" value="1"/>
</dbReference>